<keyword evidence="7 15" id="KW-0227">DNA damage</keyword>
<dbReference type="SUPFAM" id="SSF55811">
    <property type="entry name" value="Nudix"/>
    <property type="match status" value="1"/>
</dbReference>
<keyword evidence="10 15" id="KW-0233">DNA recombination</keyword>
<feature type="compositionally biased region" description="Basic and acidic residues" evidence="16">
    <location>
        <begin position="86"/>
        <end position="101"/>
    </location>
</feature>
<dbReference type="GO" id="GO:0006310">
    <property type="term" value="P:DNA recombination"/>
    <property type="evidence" value="ECO:0007669"/>
    <property type="project" value="UniProtKB-UniRule"/>
</dbReference>
<keyword evidence="5 15" id="KW-0597">Phosphoprotein</keyword>
<feature type="region of interest" description="Disordered" evidence="16">
    <location>
        <begin position="470"/>
        <end position="505"/>
    </location>
</feature>
<feature type="compositionally biased region" description="Polar residues" evidence="16">
    <location>
        <begin position="559"/>
        <end position="574"/>
    </location>
</feature>
<dbReference type="OrthoDB" id="1695362at2759"/>
<comment type="similarity">
    <text evidence="4 15">Belongs to the SLX4 family.</text>
</comment>
<dbReference type="GO" id="GO:0033557">
    <property type="term" value="C:Slx1-Slx4 complex"/>
    <property type="evidence" value="ECO:0007669"/>
    <property type="project" value="UniProtKB-UniRule"/>
</dbReference>
<dbReference type="GO" id="GO:0017108">
    <property type="term" value="F:5'-flap endonuclease activity"/>
    <property type="evidence" value="ECO:0007669"/>
    <property type="project" value="InterPro"/>
</dbReference>
<comment type="PTM">
    <text evidence="15">Phosphorylated in response to DNA damage.</text>
</comment>
<evidence type="ECO:0000256" key="5">
    <source>
        <dbReference type="ARBA" id="ARBA00022553"/>
    </source>
</evidence>
<dbReference type="InterPro" id="IPR039121">
    <property type="entry name" value="NUDT19"/>
</dbReference>
<keyword evidence="9" id="KW-0460">Magnesium</keyword>
<dbReference type="Pfam" id="PF09494">
    <property type="entry name" value="Slx4"/>
    <property type="match status" value="1"/>
</dbReference>
<keyword evidence="19" id="KW-1185">Reference proteome</keyword>
<evidence type="ECO:0000256" key="12">
    <source>
        <dbReference type="ARBA" id="ARBA00023211"/>
    </source>
</evidence>
<dbReference type="GO" id="GO:0006281">
    <property type="term" value="P:DNA repair"/>
    <property type="evidence" value="ECO:0007669"/>
    <property type="project" value="UniProtKB-UniRule"/>
</dbReference>
<evidence type="ECO:0000256" key="16">
    <source>
        <dbReference type="SAM" id="MobiDB-lite"/>
    </source>
</evidence>
<feature type="compositionally biased region" description="Basic and acidic residues" evidence="16">
    <location>
        <begin position="32"/>
        <end position="48"/>
    </location>
</feature>
<dbReference type="InterPro" id="IPR018574">
    <property type="entry name" value="Structure-sp_endonuc_su_Slx4"/>
</dbReference>
<dbReference type="PANTHER" id="PTHR12318:SF0">
    <property type="entry name" value="ACYL-COENZYME A DIPHOSPHATASE NUDT19"/>
    <property type="match status" value="1"/>
</dbReference>
<feature type="compositionally biased region" description="Basic and acidic residues" evidence="16">
    <location>
        <begin position="120"/>
        <end position="141"/>
    </location>
</feature>
<protein>
    <recommendedName>
        <fullName evidence="14 15">Structure-specific endonuclease subunit SLX4</fullName>
    </recommendedName>
</protein>
<evidence type="ECO:0000256" key="7">
    <source>
        <dbReference type="ARBA" id="ARBA00022763"/>
    </source>
</evidence>
<dbReference type="AlphaFoldDB" id="A0A167N8S3"/>
<dbReference type="InterPro" id="IPR015797">
    <property type="entry name" value="NUDIX_hydrolase-like_dom_sf"/>
</dbReference>
<dbReference type="Proteomes" id="UP000076874">
    <property type="component" value="Unassembled WGS sequence"/>
</dbReference>
<evidence type="ECO:0000256" key="8">
    <source>
        <dbReference type="ARBA" id="ARBA00022801"/>
    </source>
</evidence>
<dbReference type="GO" id="GO:0005739">
    <property type="term" value="C:mitochondrion"/>
    <property type="evidence" value="ECO:0007669"/>
    <property type="project" value="TreeGrafter"/>
</dbReference>
<evidence type="ECO:0000256" key="1">
    <source>
        <dbReference type="ARBA" id="ARBA00001936"/>
    </source>
</evidence>
<dbReference type="EMBL" id="AZHD01000020">
    <property type="protein sequence ID" value="OAA55267.1"/>
    <property type="molecule type" value="Genomic_DNA"/>
</dbReference>
<feature type="region of interest" description="Disordered" evidence="16">
    <location>
        <begin position="686"/>
        <end position="709"/>
    </location>
</feature>
<keyword evidence="11 15" id="KW-0234">DNA repair</keyword>
<sequence length="1154" mass="123926">MNRGQTQLLLAGQSDLHDVIPVPSSPVLPAVRPKDVYDSPDATFDRGWDRASLAKDNTAPANRNAANRPHDVFILSSTPDTAVRTVPRELSPDSGHKKNETTSRFFAESASSQEKQGAVDIRDPRTHLEETAALGSRKEAQPDLLPALRRRRDWTPPPNDTLTAQGSDPASAALEAWSSSPSGLAKRTKDVFNSLHASFGCQADTARPSNFALASPTKGDHFTKRKAIEAVTIGEAGQADPPAPLAKPKAAKKRTRTITELAVAAYANSSSGSGVTDAAAPFTKRQDESTLSPAYDENAECRPGHPTSKPRKLKTARQLATTKKERKKKAVARPCPPVLLSPRSAMKESMGQDFLYGTSSQLAREESPTFLRDLQAAMQSSNEDERLSDTFRGATAVDLSSHVTPNVTLWSVAARNADGTLTSNGVVDLEDDIEFPEDPHQVILMAQEAAKENYSKSTTSLTTAVVDDEPLTIGSGRTSGSGGTTTQTVSSGQPPSQMVNDPQTVVEKAPPRPNFQLLDTAQLAKKVSSYGYKSIRGRKAMIALLDQCWEAKNQPLAGNFSQQSSMSTKANASESAKDRKSTANKDDEQPKKRRPAKVRPAVSTSSGTVSSALIDSCRAATNTSTSGLGATLLTPSYTQTQFSTATGREPAMQEPDGQILFEIRDSESEGGLSSPEVPCSLASEDLSVMEKEQTQQTDETEETDDTDETDLSLALALTGQEADLFRYITKAVVTAPRAKDTANPSWHEKILMYDTIILETFTAWLNDGPLLAAGYDGPVTAIEVKKCSAMGDAKGPRGASKPPSVPAASASVVIISPQNGILLLHRVQNGTFSSAHVFPGGNLSKFHEGALVPSPESAERHVDGPAYRLAAIRETFEESGVLLARPVGQNAASVEENGLLYISDEARRSGRLRVANGEKRFTDWLASVGGEPDSENLVPFTRWITPPNLPRRFTTQMYLYLMPLDKRAPGPIASQSQTRDSSSTIVQATADLTEVMAAEFATASTWVQRAQRNEIIMFPPQMYILSLLAPLLRGGGTSPAHFAAERQQLAVLLHGSGLADGENKATWVPWADRVISPRVLGRLPDGRSIMGLDRPGPELRNSGRSGDLHRVVLVGNLSPGPPRNVELRLRADVASAIRVPTAKPKAIGDGEAKL</sequence>
<dbReference type="STRING" id="1081102.A0A167N8S3"/>
<evidence type="ECO:0000256" key="15">
    <source>
        <dbReference type="HAMAP-Rule" id="MF_03110"/>
    </source>
</evidence>
<feature type="region of interest" description="Disordered" evidence="16">
    <location>
        <begin position="274"/>
        <end position="342"/>
    </location>
</feature>
<organism evidence="18 19">
    <name type="scientific">Niveomyces insectorum RCEF 264</name>
    <dbReference type="NCBI Taxonomy" id="1081102"/>
    <lineage>
        <taxon>Eukaryota</taxon>
        <taxon>Fungi</taxon>
        <taxon>Dikarya</taxon>
        <taxon>Ascomycota</taxon>
        <taxon>Pezizomycotina</taxon>
        <taxon>Sordariomycetes</taxon>
        <taxon>Hypocreomycetidae</taxon>
        <taxon>Hypocreales</taxon>
        <taxon>Cordycipitaceae</taxon>
        <taxon>Niveomyces</taxon>
    </lineage>
</organism>
<proteinExistence type="inferred from homology"/>
<evidence type="ECO:0000256" key="14">
    <source>
        <dbReference type="ARBA" id="ARBA00029496"/>
    </source>
</evidence>
<dbReference type="InterPro" id="IPR027784">
    <property type="entry name" value="Slx4_ascomycetes"/>
</dbReference>
<dbReference type="CDD" id="cd18870">
    <property type="entry name" value="NUDIX_AcylCoAdiphos_Nudt19"/>
    <property type="match status" value="1"/>
</dbReference>
<comment type="function">
    <text evidence="15">Regulatory subunit of the SLX1-SLX4 structure-specific endonuclease that resolves DNA secondary structures generated during DNA repair and recombination. Has endonuclease activity towards branched DNA substrates, introducing single-strand cuts in duplex DNA close to junctions with ss-DNA.</text>
</comment>
<comment type="caution">
    <text evidence="18">The sequence shown here is derived from an EMBL/GenBank/DDBJ whole genome shotgun (WGS) entry which is preliminary data.</text>
</comment>
<feature type="region of interest" description="Disordered" evidence="16">
    <location>
        <begin position="558"/>
        <end position="605"/>
    </location>
</feature>
<feature type="domain" description="Nudix hydrolase" evidence="17">
    <location>
        <begin position="805"/>
        <end position="1023"/>
    </location>
</feature>
<comment type="cofactor">
    <cofactor evidence="1">
        <name>Mn(2+)</name>
        <dbReference type="ChEBI" id="CHEBI:29035"/>
    </cofactor>
</comment>
<dbReference type="InterPro" id="IPR000086">
    <property type="entry name" value="NUDIX_hydrolase_dom"/>
</dbReference>
<feature type="region of interest" description="Disordered" evidence="16">
    <location>
        <begin position="83"/>
        <end position="179"/>
    </location>
</feature>
<evidence type="ECO:0000256" key="9">
    <source>
        <dbReference type="ARBA" id="ARBA00022842"/>
    </source>
</evidence>
<dbReference type="CDD" id="cd22999">
    <property type="entry name" value="SAP_SLX4"/>
    <property type="match status" value="1"/>
</dbReference>
<feature type="compositionally biased region" description="Basic and acidic residues" evidence="16">
    <location>
        <begin position="575"/>
        <end position="590"/>
    </location>
</feature>
<accession>A0A167N8S3</accession>
<comment type="cofactor">
    <cofactor evidence="2">
        <name>Mg(2+)</name>
        <dbReference type="ChEBI" id="CHEBI:18420"/>
    </cofactor>
</comment>
<feature type="compositionally biased region" description="Low complexity" evidence="16">
    <location>
        <begin position="484"/>
        <end position="497"/>
    </location>
</feature>
<evidence type="ECO:0000313" key="18">
    <source>
        <dbReference type="EMBL" id="OAA55267.1"/>
    </source>
</evidence>
<dbReference type="GO" id="GO:0006260">
    <property type="term" value="P:DNA replication"/>
    <property type="evidence" value="ECO:0007669"/>
    <property type="project" value="InterPro"/>
</dbReference>
<comment type="subcellular location">
    <subcellularLocation>
        <location evidence="3 15">Nucleus</location>
    </subcellularLocation>
</comment>
<feature type="region of interest" description="Disordered" evidence="16">
    <location>
        <begin position="23"/>
        <end position="48"/>
    </location>
</feature>
<evidence type="ECO:0000313" key="19">
    <source>
        <dbReference type="Proteomes" id="UP000076874"/>
    </source>
</evidence>
<feature type="compositionally biased region" description="Acidic residues" evidence="16">
    <location>
        <begin position="698"/>
        <end position="709"/>
    </location>
</feature>
<evidence type="ECO:0000256" key="3">
    <source>
        <dbReference type="ARBA" id="ARBA00004123"/>
    </source>
</evidence>
<evidence type="ECO:0000256" key="6">
    <source>
        <dbReference type="ARBA" id="ARBA00022723"/>
    </source>
</evidence>
<dbReference type="Gene3D" id="3.90.79.10">
    <property type="entry name" value="Nucleoside Triphosphate Pyrophosphohydrolase"/>
    <property type="match status" value="1"/>
</dbReference>
<dbReference type="PANTHER" id="PTHR12318">
    <property type="entry name" value="TESTOSTERONE-REGULATED PROTEIN RP2"/>
    <property type="match status" value="1"/>
</dbReference>
<dbReference type="GO" id="GO:0046872">
    <property type="term" value="F:metal ion binding"/>
    <property type="evidence" value="ECO:0007669"/>
    <property type="project" value="UniProtKB-KW"/>
</dbReference>
<evidence type="ECO:0000256" key="13">
    <source>
        <dbReference type="ARBA" id="ARBA00023242"/>
    </source>
</evidence>
<evidence type="ECO:0000256" key="2">
    <source>
        <dbReference type="ARBA" id="ARBA00001946"/>
    </source>
</evidence>
<keyword evidence="12" id="KW-0464">Manganese</keyword>
<dbReference type="GO" id="GO:0016818">
    <property type="term" value="F:hydrolase activity, acting on acid anhydrides, in phosphorus-containing anhydrides"/>
    <property type="evidence" value="ECO:0007669"/>
    <property type="project" value="InterPro"/>
</dbReference>
<gene>
    <name evidence="15" type="primary">SLX4</name>
    <name evidence="18" type="ORF">SPI_08362</name>
</gene>
<evidence type="ECO:0000256" key="4">
    <source>
        <dbReference type="ARBA" id="ARBA00006661"/>
    </source>
</evidence>
<dbReference type="HAMAP" id="MF_03110">
    <property type="entry name" value="Endonuc_su_Slx4"/>
    <property type="match status" value="1"/>
</dbReference>
<keyword evidence="8" id="KW-0378">Hydrolase</keyword>
<evidence type="ECO:0000259" key="17">
    <source>
        <dbReference type="PROSITE" id="PS51462"/>
    </source>
</evidence>
<evidence type="ECO:0000256" key="11">
    <source>
        <dbReference type="ARBA" id="ARBA00023204"/>
    </source>
</evidence>
<comment type="subunit">
    <text evidence="15">Forms a heterodimer with SLX1.</text>
</comment>
<name>A0A167N8S3_9HYPO</name>
<keyword evidence="13 15" id="KW-0539">Nucleus</keyword>
<reference evidence="18 19" key="1">
    <citation type="journal article" date="2016" name="Genome Biol. Evol.">
        <title>Divergent and convergent evolution of fungal pathogenicity.</title>
        <authorList>
            <person name="Shang Y."/>
            <person name="Xiao G."/>
            <person name="Zheng P."/>
            <person name="Cen K."/>
            <person name="Zhan S."/>
            <person name="Wang C."/>
        </authorList>
    </citation>
    <scope>NUCLEOTIDE SEQUENCE [LARGE SCALE GENOMIC DNA]</scope>
    <source>
        <strain evidence="18 19">RCEF 264</strain>
    </source>
</reference>
<keyword evidence="6" id="KW-0479">Metal-binding</keyword>
<dbReference type="PROSITE" id="PS51462">
    <property type="entry name" value="NUDIX"/>
    <property type="match status" value="1"/>
</dbReference>
<evidence type="ECO:0000256" key="10">
    <source>
        <dbReference type="ARBA" id="ARBA00023172"/>
    </source>
</evidence>